<gene>
    <name evidence="3" type="ORF">TCHU04912_LOCUS19229</name>
</gene>
<dbReference type="AlphaFoldDB" id="A0A7S1X8F6"/>
<evidence type="ECO:0000256" key="2">
    <source>
        <dbReference type="PROSITE-ProRule" id="PRU00235"/>
    </source>
</evidence>
<dbReference type="PROSITE" id="PS50012">
    <property type="entry name" value="RCC1_3"/>
    <property type="match status" value="1"/>
</dbReference>
<dbReference type="PANTHER" id="PTHR22872">
    <property type="entry name" value="BTK-BINDING PROTEIN-RELATED"/>
    <property type="match status" value="1"/>
</dbReference>
<dbReference type="PANTHER" id="PTHR22872:SF2">
    <property type="entry name" value="INHIBITOR OF BRUTON TYROSINE KINASE"/>
    <property type="match status" value="1"/>
</dbReference>
<dbReference type="InterPro" id="IPR000408">
    <property type="entry name" value="Reg_chr_condens"/>
</dbReference>
<dbReference type="Gene3D" id="2.130.10.30">
    <property type="entry name" value="Regulator of chromosome condensation 1/beta-lactamase-inhibitor protein II"/>
    <property type="match status" value="1"/>
</dbReference>
<dbReference type="InterPro" id="IPR009091">
    <property type="entry name" value="RCC1/BLIP-II"/>
</dbReference>
<accession>A0A7S1X8F6</accession>
<reference evidence="3" key="1">
    <citation type="submission" date="2021-01" db="EMBL/GenBank/DDBJ databases">
        <authorList>
            <person name="Corre E."/>
            <person name="Pelletier E."/>
            <person name="Niang G."/>
            <person name="Scheremetjew M."/>
            <person name="Finn R."/>
            <person name="Kale V."/>
            <person name="Holt S."/>
            <person name="Cochrane G."/>
            <person name="Meng A."/>
            <person name="Brown T."/>
            <person name="Cohen L."/>
        </authorList>
    </citation>
    <scope>NUCLEOTIDE SEQUENCE</scope>
    <source>
        <strain evidence="3">PLY429</strain>
    </source>
</reference>
<dbReference type="Pfam" id="PF00415">
    <property type="entry name" value="RCC1"/>
    <property type="match status" value="1"/>
</dbReference>
<evidence type="ECO:0000256" key="1">
    <source>
        <dbReference type="ARBA" id="ARBA00022737"/>
    </source>
</evidence>
<dbReference type="SUPFAM" id="SSF50985">
    <property type="entry name" value="RCC1/BLIP-II"/>
    <property type="match status" value="1"/>
</dbReference>
<protein>
    <submittedName>
        <fullName evidence="3">Uncharacterized protein</fullName>
    </submittedName>
</protein>
<proteinExistence type="predicted"/>
<evidence type="ECO:0000313" key="3">
    <source>
        <dbReference type="EMBL" id="CAD9217145.1"/>
    </source>
</evidence>
<sequence length="124" mass="13278">MRDNFMGQRDQLRPKIVSGVWRLKAGSKPKHLAASGYHTVVSTEGGQVYVFGVGTKGRLGLGHEQPAYAPTVVEGLRGVTVPGVAIQDKPKFDDKVQDSSAPDKADDISRLGFASRMGKVSLAK</sequence>
<dbReference type="InterPro" id="IPR051625">
    <property type="entry name" value="Signaling_Regulatory_Domain"/>
</dbReference>
<dbReference type="EMBL" id="HBGG01037211">
    <property type="protein sequence ID" value="CAD9217145.1"/>
    <property type="molecule type" value="Transcribed_RNA"/>
</dbReference>
<name>A0A7S1X8F6_9CHLO</name>
<keyword evidence="1" id="KW-0677">Repeat</keyword>
<feature type="repeat" description="RCC1" evidence="2">
    <location>
        <begin position="46"/>
        <end position="85"/>
    </location>
</feature>
<organism evidence="3">
    <name type="scientific">Tetraselmis chuii</name>
    <dbReference type="NCBI Taxonomy" id="63592"/>
    <lineage>
        <taxon>Eukaryota</taxon>
        <taxon>Viridiplantae</taxon>
        <taxon>Chlorophyta</taxon>
        <taxon>core chlorophytes</taxon>
        <taxon>Chlorodendrophyceae</taxon>
        <taxon>Chlorodendrales</taxon>
        <taxon>Chlorodendraceae</taxon>
        <taxon>Tetraselmis</taxon>
    </lineage>
</organism>